<feature type="domain" description="Translocator protein BipB-like C-terminal" evidence="6">
    <location>
        <begin position="88"/>
        <end position="383"/>
    </location>
</feature>
<dbReference type="Proteomes" id="UP001549320">
    <property type="component" value="Unassembled WGS sequence"/>
</dbReference>
<evidence type="ECO:0000256" key="5">
    <source>
        <dbReference type="SAM" id="Phobius"/>
    </source>
</evidence>
<dbReference type="InterPro" id="IPR006972">
    <property type="entry name" value="BipB-like_C"/>
</dbReference>
<proteinExistence type="inferred from homology"/>
<keyword evidence="5" id="KW-0812">Transmembrane</keyword>
<dbReference type="EMBL" id="JBEPSH010000014">
    <property type="protein sequence ID" value="MET4580096.1"/>
    <property type="molecule type" value="Genomic_DNA"/>
</dbReference>
<feature type="transmembrane region" description="Helical" evidence="5">
    <location>
        <begin position="266"/>
        <end position="288"/>
    </location>
</feature>
<comment type="caution">
    <text evidence="7">The sequence shown here is derived from an EMBL/GenBank/DDBJ whole genome shotgun (WGS) entry which is preliminary data.</text>
</comment>
<keyword evidence="5" id="KW-0472">Membrane</keyword>
<protein>
    <recommendedName>
        <fullName evidence="6">Translocator protein BipB-like C-terminal domain-containing protein</fullName>
    </recommendedName>
</protein>
<dbReference type="RefSeq" id="WP_354448764.1">
    <property type="nucleotide sequence ID" value="NZ_JBEPSH010000014.1"/>
</dbReference>
<evidence type="ECO:0000256" key="4">
    <source>
        <dbReference type="ARBA" id="ARBA00035640"/>
    </source>
</evidence>
<feature type="transmembrane region" description="Helical" evidence="5">
    <location>
        <begin position="139"/>
        <end position="163"/>
    </location>
</feature>
<sequence>MSAIPANLSPGSALPSKTVDVWAAQDAAPADRTNVARPVAGPQDFDAFGLPNTQNPLKDANGAPALAAPLAGVLHDEELANLLDFLVNTGHEGQKKNMENRIEANRNKSLKANESQKVKIQDELSADLKAQKAARRAKILGWIGKIVAVVAAVVATVATVATAGAASPLMALAVIGLVGASISFIDQCVKEKNPDSSFSISKLLTKAVEGFLTKVGVDKDTAGRIGLVAAGGVGVLTGAILVEPQLLGDMSKGICELAGASDKTKMIVTMAVGTTATVTIGVVMALAARKIPNDSMNKVVRMLMGVGTNSIQGSTQVASGVNTIAQARYQANASEISVDKKKIDALMVELQNEQEQTFDSFKRLLLMSQASTEDFTEMIGEYYKNSSSIMTNLGNSKVAV</sequence>
<keyword evidence="2" id="KW-1043">Host membrane</keyword>
<reference evidence="7 8" key="1">
    <citation type="submission" date="2024-06" db="EMBL/GenBank/DDBJ databases">
        <title>Sorghum-associated microbial communities from plants grown in Nebraska, USA.</title>
        <authorList>
            <person name="Schachtman D."/>
        </authorList>
    </citation>
    <scope>NUCLEOTIDE SEQUENCE [LARGE SCALE GENOMIC DNA]</scope>
    <source>
        <strain evidence="7 8">2709</strain>
    </source>
</reference>
<comment type="similarity">
    <text evidence="4">Belongs to the SctE/SipB/YopB family.</text>
</comment>
<dbReference type="Pfam" id="PF04888">
    <property type="entry name" value="SseC"/>
    <property type="match status" value="1"/>
</dbReference>
<evidence type="ECO:0000313" key="8">
    <source>
        <dbReference type="Proteomes" id="UP001549320"/>
    </source>
</evidence>
<feature type="transmembrane region" description="Helical" evidence="5">
    <location>
        <begin position="222"/>
        <end position="242"/>
    </location>
</feature>
<accession>A0ABV2QGD6</accession>
<keyword evidence="8" id="KW-1185">Reference proteome</keyword>
<evidence type="ECO:0000256" key="3">
    <source>
        <dbReference type="ARBA" id="ARBA00023026"/>
    </source>
</evidence>
<evidence type="ECO:0000256" key="1">
    <source>
        <dbReference type="ARBA" id="ARBA00004551"/>
    </source>
</evidence>
<keyword evidence="5" id="KW-1133">Transmembrane helix</keyword>
<comment type="subcellular location">
    <subcellularLocation>
        <location evidence="1">Host membrane</location>
    </subcellularLocation>
</comment>
<organism evidence="7 8">
    <name type="scientific">Ottowia thiooxydans</name>
    <dbReference type="NCBI Taxonomy" id="219182"/>
    <lineage>
        <taxon>Bacteria</taxon>
        <taxon>Pseudomonadati</taxon>
        <taxon>Pseudomonadota</taxon>
        <taxon>Betaproteobacteria</taxon>
        <taxon>Burkholderiales</taxon>
        <taxon>Comamonadaceae</taxon>
        <taxon>Ottowia</taxon>
    </lineage>
</organism>
<keyword evidence="3" id="KW-0843">Virulence</keyword>
<evidence type="ECO:0000256" key="2">
    <source>
        <dbReference type="ARBA" id="ARBA00022870"/>
    </source>
</evidence>
<name>A0ABV2QGD6_9BURK</name>
<feature type="transmembrane region" description="Helical" evidence="5">
    <location>
        <begin position="169"/>
        <end position="189"/>
    </location>
</feature>
<gene>
    <name evidence="7" type="ORF">ABIE13_005235</name>
</gene>
<evidence type="ECO:0000259" key="6">
    <source>
        <dbReference type="Pfam" id="PF04888"/>
    </source>
</evidence>
<evidence type="ECO:0000313" key="7">
    <source>
        <dbReference type="EMBL" id="MET4580096.1"/>
    </source>
</evidence>